<name>A0ABY1WYA6_9HYPH</name>
<dbReference type="EMBL" id="SIOX01000011">
    <property type="protein sequence ID" value="TAX65191.1"/>
    <property type="molecule type" value="Genomic_DNA"/>
</dbReference>
<proteinExistence type="predicted"/>
<dbReference type="InterPro" id="IPR006311">
    <property type="entry name" value="TAT_signal"/>
</dbReference>
<dbReference type="InterPro" id="IPR029058">
    <property type="entry name" value="AB_hydrolase_fold"/>
</dbReference>
<sequence>MIWRSEFDRREALKLSWAAALAAALPRPAEAAPLKLVFVHGRGQAGLNKDDLKATWLDTLSKGAAANGKKLPDHLEVAFPYYGDVLEKFVQKSQLPLPSNIHTKGGAKQDDYLAFQADVATEIRLRTGVTDEEVNAEFSPEVRQRGPENWEWVQAIIRAIDHHVPSVSQDFLESFMRDVYLYATNFAVQDAIDEIVTNDLTEQPTVVVGHSLGTVVAYHVLNSEKTLSVPLYVSVGSPLAIRAITKQLRPIAHPSSVKDWYNAFDKRDVVALNPLDPGNFPVQPPIVNYDGVDNQTSNRHGIVGYLNDKSVAAQILQGLGA</sequence>
<keyword evidence="2" id="KW-1185">Reference proteome</keyword>
<dbReference type="RefSeq" id="WP_130657503.1">
    <property type="nucleotide sequence ID" value="NZ_SIOX01000011.1"/>
</dbReference>
<protein>
    <submittedName>
        <fullName evidence="1">Alpha/beta hydrolase</fullName>
    </submittedName>
</protein>
<dbReference type="SUPFAM" id="SSF53474">
    <property type="entry name" value="alpha/beta-Hydrolases"/>
    <property type="match status" value="1"/>
</dbReference>
<evidence type="ECO:0000313" key="1">
    <source>
        <dbReference type="EMBL" id="TAX65191.1"/>
    </source>
</evidence>
<dbReference type="Proteomes" id="UP000291659">
    <property type="component" value="Unassembled WGS sequence"/>
</dbReference>
<comment type="caution">
    <text evidence="1">The sequence shown here is derived from an EMBL/GenBank/DDBJ whole genome shotgun (WGS) entry which is preliminary data.</text>
</comment>
<dbReference type="Gene3D" id="3.40.50.1820">
    <property type="entry name" value="alpha/beta hydrolase"/>
    <property type="match status" value="1"/>
</dbReference>
<dbReference type="GO" id="GO:0016787">
    <property type="term" value="F:hydrolase activity"/>
    <property type="evidence" value="ECO:0007669"/>
    <property type="project" value="UniProtKB-KW"/>
</dbReference>
<dbReference type="PROSITE" id="PS51318">
    <property type="entry name" value="TAT"/>
    <property type="match status" value="1"/>
</dbReference>
<reference evidence="1 2" key="1">
    <citation type="submission" date="2019-02" db="EMBL/GenBank/DDBJ databases">
        <title>The genomic architecture of introgression among sibling species of bacteria.</title>
        <authorList>
            <person name="Cavassim M.I.A."/>
            <person name="Moeskjaer S."/>
            <person name="Moslemi C."/>
            <person name="Fields B."/>
            <person name="Bachmann A."/>
            <person name="Vilhjalmsson B."/>
            <person name="Schierup M.H."/>
            <person name="Young J.P.W."/>
            <person name="Andersen S.U."/>
        </authorList>
    </citation>
    <scope>NUCLEOTIDE SEQUENCE [LARGE SCALE GENOMIC DNA]</scope>
    <source>
        <strain evidence="1 2">SM141A</strain>
    </source>
</reference>
<keyword evidence="1" id="KW-0378">Hydrolase</keyword>
<gene>
    <name evidence="1" type="ORF">ELH98_35530</name>
</gene>
<organism evidence="1 2">
    <name type="scientific">Rhizobium ruizarguesonis</name>
    <dbReference type="NCBI Taxonomy" id="2081791"/>
    <lineage>
        <taxon>Bacteria</taxon>
        <taxon>Pseudomonadati</taxon>
        <taxon>Pseudomonadota</taxon>
        <taxon>Alphaproteobacteria</taxon>
        <taxon>Hyphomicrobiales</taxon>
        <taxon>Rhizobiaceae</taxon>
        <taxon>Rhizobium/Agrobacterium group</taxon>
        <taxon>Rhizobium</taxon>
    </lineage>
</organism>
<accession>A0ABY1WYA6</accession>
<evidence type="ECO:0000313" key="2">
    <source>
        <dbReference type="Proteomes" id="UP000291659"/>
    </source>
</evidence>